<name>A0A316DLH9_9FLAO</name>
<protein>
    <submittedName>
        <fullName evidence="2">Uncharacterized protein</fullName>
    </submittedName>
</protein>
<dbReference type="AlphaFoldDB" id="A0A316DLH9"/>
<sequence length="65" mass="7993">MIKLNFNNLDEETQSYLHSLSKKDVESRYGKLLWEYAINHQLDYNKLVEDETIRNLYNYKYIFNI</sequence>
<comment type="caution">
    <text evidence="2">The sequence shown here is derived from an EMBL/GenBank/DDBJ whole genome shotgun (WGS) entry which is preliminary data.</text>
</comment>
<dbReference type="RefSeq" id="WP_109655094.1">
    <property type="nucleotide sequence ID" value="NZ_JACWLN010000018.1"/>
</dbReference>
<reference evidence="2 3" key="1">
    <citation type="submission" date="2018-05" db="EMBL/GenBank/DDBJ databases">
        <title>Genomic Encyclopedia of Archaeal and Bacterial Type Strains, Phase II (KMG-II): from individual species to whole genera.</title>
        <authorList>
            <person name="Goeker M."/>
        </authorList>
    </citation>
    <scope>NUCLEOTIDE SEQUENCE [LARGE SCALE GENOMIC DNA]</scope>
    <source>
        <strain evidence="2 3">DSM 23514</strain>
    </source>
</reference>
<evidence type="ECO:0000313" key="2">
    <source>
        <dbReference type="EMBL" id="PWK18382.1"/>
    </source>
</evidence>
<dbReference type="Proteomes" id="UP000651837">
    <property type="component" value="Unassembled WGS sequence"/>
</dbReference>
<dbReference type="OrthoDB" id="1448720at2"/>
<reference evidence="1 4" key="2">
    <citation type="submission" date="2020-07" db="EMBL/GenBank/DDBJ databases">
        <title>The draft genome sequence of Maribacter polysiphoniae KCTC 22021.</title>
        <authorList>
            <person name="Mu L."/>
        </authorList>
    </citation>
    <scope>NUCLEOTIDE SEQUENCE [LARGE SCALE GENOMIC DNA]</scope>
    <source>
        <strain evidence="1 4">KCTC 22021</strain>
    </source>
</reference>
<evidence type="ECO:0000313" key="1">
    <source>
        <dbReference type="EMBL" id="MBD1263120.1"/>
    </source>
</evidence>
<dbReference type="Proteomes" id="UP000245667">
    <property type="component" value="Unassembled WGS sequence"/>
</dbReference>
<keyword evidence="4" id="KW-1185">Reference proteome</keyword>
<dbReference type="EMBL" id="JACWLN010000018">
    <property type="protein sequence ID" value="MBD1263120.1"/>
    <property type="molecule type" value="Genomic_DNA"/>
</dbReference>
<evidence type="ECO:0000313" key="4">
    <source>
        <dbReference type="Proteomes" id="UP000651837"/>
    </source>
</evidence>
<gene>
    <name evidence="1" type="ORF">HZY62_21200</name>
    <name evidence="2" type="ORF">LX92_04393</name>
</gene>
<evidence type="ECO:0000313" key="3">
    <source>
        <dbReference type="Proteomes" id="UP000245667"/>
    </source>
</evidence>
<accession>A0A316DLH9</accession>
<proteinExistence type="predicted"/>
<organism evidence="2 3">
    <name type="scientific">Maribacter polysiphoniae</name>
    <dbReference type="NCBI Taxonomy" id="429344"/>
    <lineage>
        <taxon>Bacteria</taxon>
        <taxon>Pseudomonadati</taxon>
        <taxon>Bacteroidota</taxon>
        <taxon>Flavobacteriia</taxon>
        <taxon>Flavobacteriales</taxon>
        <taxon>Flavobacteriaceae</taxon>
        <taxon>Maribacter</taxon>
    </lineage>
</organism>
<dbReference type="EMBL" id="QGGQ01000018">
    <property type="protein sequence ID" value="PWK18382.1"/>
    <property type="molecule type" value="Genomic_DNA"/>
</dbReference>